<feature type="region of interest" description="Disordered" evidence="1">
    <location>
        <begin position="1"/>
        <end position="33"/>
    </location>
</feature>
<protein>
    <submittedName>
        <fullName evidence="2">Uncharacterized protein</fullName>
    </submittedName>
</protein>
<sequence>MAQARHRWGEHPASRYSLSGGHIPADAGGLRPPVTLRPEPQAAASKLAKTVIPPGVKVQVCPSPAYAKAPPDTKVVRRAGAPAVYTGRISE</sequence>
<keyword evidence="3" id="KW-1185">Reference proteome</keyword>
<accession>A0A839HQD2</accession>
<proteinExistence type="predicted"/>
<dbReference type="AlphaFoldDB" id="A0A839HQD2"/>
<name>A0A839HQD2_9BURK</name>
<evidence type="ECO:0000313" key="3">
    <source>
        <dbReference type="Proteomes" id="UP000586093"/>
    </source>
</evidence>
<gene>
    <name evidence="2" type="ORF">H4F90_05890</name>
</gene>
<dbReference type="RefSeq" id="WP_182662347.1">
    <property type="nucleotide sequence ID" value="NZ_JACIVI010000001.1"/>
</dbReference>
<dbReference type="EMBL" id="JACIVI010000001">
    <property type="protein sequence ID" value="MBB1161509.1"/>
    <property type="molecule type" value="Genomic_DNA"/>
</dbReference>
<reference evidence="2 3" key="1">
    <citation type="submission" date="2020-08" db="EMBL/GenBank/DDBJ databases">
        <title>Aquariorum lacteus gen. nov., sp. nov., a new member of the family Comamonadaceae, isolated from freshwater aquarium.</title>
        <authorList>
            <person name="Chun S.-J."/>
        </authorList>
    </citation>
    <scope>NUCLEOTIDE SEQUENCE [LARGE SCALE GENOMIC DNA]</scope>
    <source>
        <strain evidence="2 3">SJAQ100</strain>
    </source>
</reference>
<dbReference type="Proteomes" id="UP000586093">
    <property type="component" value="Unassembled WGS sequence"/>
</dbReference>
<comment type="caution">
    <text evidence="2">The sequence shown here is derived from an EMBL/GenBank/DDBJ whole genome shotgun (WGS) entry which is preliminary data.</text>
</comment>
<evidence type="ECO:0000256" key="1">
    <source>
        <dbReference type="SAM" id="MobiDB-lite"/>
    </source>
</evidence>
<organism evidence="2 3">
    <name type="scientific">Aquariibacter albus</name>
    <dbReference type="NCBI Taxonomy" id="2759899"/>
    <lineage>
        <taxon>Bacteria</taxon>
        <taxon>Pseudomonadati</taxon>
        <taxon>Pseudomonadota</taxon>
        <taxon>Betaproteobacteria</taxon>
        <taxon>Burkholderiales</taxon>
        <taxon>Sphaerotilaceae</taxon>
        <taxon>Aquariibacter</taxon>
    </lineage>
</organism>
<evidence type="ECO:0000313" key="2">
    <source>
        <dbReference type="EMBL" id="MBB1161509.1"/>
    </source>
</evidence>